<sequence>MIDEREIEKEDKVDESGSIRLLQFWNQSSMLLLLLCKCFDVLPKQDDKGDASNRDNGSCLSRNLGGDSDLAGLLSAETCTPSSLLRAWALGLVFEWSRPPLDALLVLGCSGEYSDENKIPFLDSFLLPGQKISTGNLL</sequence>
<name>A0ABR2EJB6_9ROSI</name>
<dbReference type="EMBL" id="JBBPBM010000013">
    <property type="protein sequence ID" value="KAK8562090.1"/>
    <property type="molecule type" value="Genomic_DNA"/>
</dbReference>
<protein>
    <submittedName>
        <fullName evidence="1">Uncharacterized protein</fullName>
    </submittedName>
</protein>
<accession>A0ABR2EJB6</accession>
<organism evidence="1 2">
    <name type="scientific">Hibiscus sabdariffa</name>
    <name type="common">roselle</name>
    <dbReference type="NCBI Taxonomy" id="183260"/>
    <lineage>
        <taxon>Eukaryota</taxon>
        <taxon>Viridiplantae</taxon>
        <taxon>Streptophyta</taxon>
        <taxon>Embryophyta</taxon>
        <taxon>Tracheophyta</taxon>
        <taxon>Spermatophyta</taxon>
        <taxon>Magnoliopsida</taxon>
        <taxon>eudicotyledons</taxon>
        <taxon>Gunneridae</taxon>
        <taxon>Pentapetalae</taxon>
        <taxon>rosids</taxon>
        <taxon>malvids</taxon>
        <taxon>Malvales</taxon>
        <taxon>Malvaceae</taxon>
        <taxon>Malvoideae</taxon>
        <taxon>Hibiscus</taxon>
    </lineage>
</organism>
<gene>
    <name evidence="1" type="ORF">V6N12_049141</name>
</gene>
<evidence type="ECO:0000313" key="2">
    <source>
        <dbReference type="Proteomes" id="UP001472677"/>
    </source>
</evidence>
<comment type="caution">
    <text evidence="1">The sequence shown here is derived from an EMBL/GenBank/DDBJ whole genome shotgun (WGS) entry which is preliminary data.</text>
</comment>
<evidence type="ECO:0000313" key="1">
    <source>
        <dbReference type="EMBL" id="KAK8562090.1"/>
    </source>
</evidence>
<keyword evidence="2" id="KW-1185">Reference proteome</keyword>
<dbReference type="Proteomes" id="UP001472677">
    <property type="component" value="Unassembled WGS sequence"/>
</dbReference>
<reference evidence="1 2" key="1">
    <citation type="journal article" date="2024" name="G3 (Bethesda)">
        <title>Genome assembly of Hibiscus sabdariffa L. provides insights into metabolisms of medicinal natural products.</title>
        <authorList>
            <person name="Kim T."/>
        </authorList>
    </citation>
    <scope>NUCLEOTIDE SEQUENCE [LARGE SCALE GENOMIC DNA]</scope>
    <source>
        <strain evidence="1">TK-2024</strain>
        <tissue evidence="1">Old leaves</tissue>
    </source>
</reference>
<proteinExistence type="predicted"/>